<feature type="domain" description="PDZ" evidence="1">
    <location>
        <begin position="283"/>
        <end position="376"/>
    </location>
</feature>
<proteinExistence type="predicted"/>
<accession>A0AAW1LFB9</accession>
<dbReference type="InterPro" id="IPR001478">
    <property type="entry name" value="PDZ"/>
</dbReference>
<dbReference type="Gene3D" id="2.40.10.120">
    <property type="match status" value="1"/>
</dbReference>
<evidence type="ECO:0000313" key="2">
    <source>
        <dbReference type="EMBL" id="KAK9733404.1"/>
    </source>
</evidence>
<dbReference type="SUPFAM" id="SSF50156">
    <property type="entry name" value="PDZ domain-like"/>
    <property type="match status" value="1"/>
</dbReference>
<dbReference type="Gene3D" id="2.30.42.10">
    <property type="match status" value="1"/>
</dbReference>
<dbReference type="PANTHER" id="PTHR47389">
    <property type="entry name" value="OS09G0436400 PROTEIN"/>
    <property type="match status" value="1"/>
</dbReference>
<dbReference type="EMBL" id="JBDFQZ010000004">
    <property type="protein sequence ID" value="KAK9733404.1"/>
    <property type="molecule type" value="Genomic_DNA"/>
</dbReference>
<dbReference type="Proteomes" id="UP001443914">
    <property type="component" value="Unassembled WGS sequence"/>
</dbReference>
<comment type="caution">
    <text evidence="2">The sequence shown here is derived from an EMBL/GenBank/DDBJ whole genome shotgun (WGS) entry which is preliminary data.</text>
</comment>
<evidence type="ECO:0000259" key="1">
    <source>
        <dbReference type="Pfam" id="PF13180"/>
    </source>
</evidence>
<dbReference type="Pfam" id="PF13180">
    <property type="entry name" value="PDZ_2"/>
    <property type="match status" value="1"/>
</dbReference>
<gene>
    <name evidence="2" type="ORF">RND81_04G066200</name>
</gene>
<name>A0AAW1LFB9_SAPOF</name>
<dbReference type="Pfam" id="PF13365">
    <property type="entry name" value="Trypsin_2"/>
    <property type="match status" value="1"/>
</dbReference>
<dbReference type="InterPro" id="IPR036034">
    <property type="entry name" value="PDZ_sf"/>
</dbReference>
<reference evidence="2 3" key="1">
    <citation type="submission" date="2024-03" db="EMBL/GenBank/DDBJ databases">
        <title>WGS assembly of Saponaria officinalis var. Norfolk2.</title>
        <authorList>
            <person name="Jenkins J."/>
            <person name="Shu S."/>
            <person name="Grimwood J."/>
            <person name="Barry K."/>
            <person name="Goodstein D."/>
            <person name="Schmutz J."/>
            <person name="Leebens-Mack J."/>
            <person name="Osbourn A."/>
        </authorList>
    </citation>
    <scope>NUCLEOTIDE SEQUENCE [LARGE SCALE GENOMIC DNA]</scope>
    <source>
        <strain evidence="3">cv. Norfolk2</strain>
        <strain evidence="2">JIC</strain>
        <tissue evidence="2">Leaf</tissue>
    </source>
</reference>
<dbReference type="SUPFAM" id="SSF50494">
    <property type="entry name" value="Trypsin-like serine proteases"/>
    <property type="match status" value="1"/>
</dbReference>
<dbReference type="EMBL" id="JBDFQZ010000004">
    <property type="protein sequence ID" value="KAK9733406.1"/>
    <property type="molecule type" value="Genomic_DNA"/>
</dbReference>
<dbReference type="InterPro" id="IPR009003">
    <property type="entry name" value="Peptidase_S1_PA"/>
</dbReference>
<dbReference type="PANTHER" id="PTHR47389:SF4">
    <property type="entry name" value="OS09G0436400 PROTEIN"/>
    <property type="match status" value="1"/>
</dbReference>
<keyword evidence="3" id="KW-1185">Reference proteome</keyword>
<evidence type="ECO:0000313" key="3">
    <source>
        <dbReference type="Proteomes" id="UP001443914"/>
    </source>
</evidence>
<organism evidence="2 3">
    <name type="scientific">Saponaria officinalis</name>
    <name type="common">Common soapwort</name>
    <name type="synonym">Lychnis saponaria</name>
    <dbReference type="NCBI Taxonomy" id="3572"/>
    <lineage>
        <taxon>Eukaryota</taxon>
        <taxon>Viridiplantae</taxon>
        <taxon>Streptophyta</taxon>
        <taxon>Embryophyta</taxon>
        <taxon>Tracheophyta</taxon>
        <taxon>Spermatophyta</taxon>
        <taxon>Magnoliopsida</taxon>
        <taxon>eudicotyledons</taxon>
        <taxon>Gunneridae</taxon>
        <taxon>Pentapetalae</taxon>
        <taxon>Caryophyllales</taxon>
        <taxon>Caryophyllaceae</taxon>
        <taxon>Caryophylleae</taxon>
        <taxon>Saponaria</taxon>
    </lineage>
</organism>
<protein>
    <recommendedName>
        <fullName evidence="1">PDZ domain-containing protein</fullName>
    </recommendedName>
</protein>
<dbReference type="AlphaFoldDB" id="A0AAW1LFB9"/>
<sequence>MQTYNGNSKNPWNRKLFPNFEYSDEEINYFDELVEKRPKFCEYSRNTTLDINTKRAALRISPSVVALISYSGEEELCQGCGTIIEVDNDNNNFVFTSANLIRRPTREYIVENNLADNLKVLVIVADGKSYGGEIVVHDFHYNILVLRFQSPLPLRAASLAHINDSLSLCVTEERSFELRPHAVKLVPGDPVVAFGRYSTSPFDIMAAPGIFSTDRSLLDCKELRLATCIITRCGEGGPLVNLSGQVIGMTYYDFSDDTPFLPINIMLKWWELYKSRGKCCHPSLGFEATNLYAAELHIIERVLKSFPNIWKGVIVEKVASGSAAHSSGLLRDDVIVQCGDTKVESFLELLEILWARVGDSVELVIARANHETLIHLNLTVAEAKTEELNSWPRWD</sequence>